<gene>
    <name evidence="2" type="ORF">METZ01_LOCUS249342</name>
</gene>
<dbReference type="InterPro" id="IPR038417">
    <property type="entry name" value="Alpga-gal_N_sf"/>
</dbReference>
<protein>
    <recommendedName>
        <fullName evidence="3">Alpha-galactosidase</fullName>
    </recommendedName>
</protein>
<dbReference type="Gene3D" id="2.70.98.60">
    <property type="entry name" value="alpha-galactosidase from lactobacil brevis"/>
    <property type="match status" value="1"/>
</dbReference>
<sequence>VVQHGTTWYNMTQMVQQMVQHDPNGTTNGTTHPAATTSSGDLLKSREWTGQFFTGAAQLPVSFVFDERSLRGIPEEWQPVSARHRIDANISETVFEGTDSGTGLNIRVEYTEYHDYPVVEWVVWFTNNGDEATPVIRDILPMDGTFSGSSPVLYHCNGDFCSEESYTPEETSLIAGDTLEFAPNGGRSCDGAFPYYRVNFEGCGLTIAIGWPGQWAANFHGLGDGVHVQAGQEKTHLRLMPGESIRTPKITVLAWIGDAIRAVNLWRRWYLAHILPRPNGHPIRPLLACCGPDDGVEFTAATEENQLRYIEKAKQRGIPFDVWWVDAGWYPCYDDDHERKWQITGSWEPDTERFPNGLKPVSDC</sequence>
<dbReference type="AlphaFoldDB" id="A0A382IAG4"/>
<reference evidence="2" key="1">
    <citation type="submission" date="2018-05" db="EMBL/GenBank/DDBJ databases">
        <authorList>
            <person name="Lanie J.A."/>
            <person name="Ng W.-L."/>
            <person name="Kazmierczak K.M."/>
            <person name="Andrzejewski T.M."/>
            <person name="Davidsen T.M."/>
            <person name="Wayne K.J."/>
            <person name="Tettelin H."/>
            <person name="Glass J.I."/>
            <person name="Rusch D."/>
            <person name="Podicherti R."/>
            <person name="Tsui H.-C.T."/>
            <person name="Winkler M.E."/>
        </authorList>
    </citation>
    <scope>NUCLEOTIDE SEQUENCE</scope>
</reference>
<dbReference type="EMBL" id="UINC01066120">
    <property type="protein sequence ID" value="SVB96488.1"/>
    <property type="molecule type" value="Genomic_DNA"/>
</dbReference>
<feature type="non-terminal residue" evidence="2">
    <location>
        <position position="1"/>
    </location>
</feature>
<name>A0A382IAG4_9ZZZZ</name>
<dbReference type="Gene3D" id="3.20.20.70">
    <property type="entry name" value="Aldolase class I"/>
    <property type="match status" value="1"/>
</dbReference>
<dbReference type="InterPro" id="IPR017853">
    <property type="entry name" value="GH"/>
</dbReference>
<feature type="compositionally biased region" description="Low complexity" evidence="1">
    <location>
        <begin position="21"/>
        <end position="37"/>
    </location>
</feature>
<proteinExistence type="predicted"/>
<feature type="non-terminal residue" evidence="2">
    <location>
        <position position="364"/>
    </location>
</feature>
<evidence type="ECO:0008006" key="3">
    <source>
        <dbReference type="Google" id="ProtNLM"/>
    </source>
</evidence>
<accession>A0A382IAG4</accession>
<feature type="region of interest" description="Disordered" evidence="1">
    <location>
        <begin position="21"/>
        <end position="40"/>
    </location>
</feature>
<evidence type="ECO:0000256" key="1">
    <source>
        <dbReference type="SAM" id="MobiDB-lite"/>
    </source>
</evidence>
<organism evidence="2">
    <name type="scientific">marine metagenome</name>
    <dbReference type="NCBI Taxonomy" id="408172"/>
    <lineage>
        <taxon>unclassified sequences</taxon>
        <taxon>metagenomes</taxon>
        <taxon>ecological metagenomes</taxon>
    </lineage>
</organism>
<dbReference type="SUPFAM" id="SSF51445">
    <property type="entry name" value="(Trans)glycosidases"/>
    <property type="match status" value="1"/>
</dbReference>
<dbReference type="InterPro" id="IPR013785">
    <property type="entry name" value="Aldolase_TIM"/>
</dbReference>
<evidence type="ECO:0000313" key="2">
    <source>
        <dbReference type="EMBL" id="SVB96488.1"/>
    </source>
</evidence>